<dbReference type="GO" id="GO:0006805">
    <property type="term" value="P:xenobiotic metabolic process"/>
    <property type="evidence" value="ECO:0007669"/>
    <property type="project" value="TreeGrafter"/>
</dbReference>
<keyword evidence="9" id="KW-0492">Microsome</keyword>
<proteinExistence type="evidence at transcript level"/>
<accession>A0A088DHV9</accession>
<sequence length="495" mass="55727">MLFVVLLLFLAVLIWWWTFKFLHPRGFPPGPRLSLPLLGDSLTLGSNIVDGLDKLRIKYGDVVGFYLGPMRAVLISDMAMIQEACTKEEMMDRPMFLPEFRKYLLKNGDLPGIGFSNGINWTEQRRFTLHKLKDFGFGKANLEQVIEDQAELLCQHLRKLSDNEQLVSICNIFEISIINALWQVLTSETIALDDPRIIKINTLLGQFEDVGASPLGFLAQIVPTAAKLADQLGIVKLSIIFNSMEDVCMGAIQSHKADFELGDIPRDFIDAYLQHQAQPESGASFQGEEGISNLVAIMLDLFAAGSTTISLTLTWAVLLLANRPELQKLLREDIHEVTGANRLISYSERTKVPLVEAFILEVQRKANVAPLSLFRQANKDCYFKGYFIPKGTVILPNIGRALNNPEVFENPEEFKPERHIKDGKFSPSPNGIPFGVGKRRCLGETLAKAELFIYVTRLLHHFDIKPENNQPIREIPIPTALSKPYPFKLKLVKRV</sequence>
<dbReference type="PRINTS" id="PR00463">
    <property type="entry name" value="EP450I"/>
</dbReference>
<evidence type="ECO:0000256" key="9">
    <source>
        <dbReference type="ARBA" id="ARBA00022848"/>
    </source>
</evidence>
<evidence type="ECO:0000256" key="13">
    <source>
        <dbReference type="ARBA" id="ARBA00023136"/>
    </source>
</evidence>
<keyword evidence="8" id="KW-0256">Endoplasmic reticulum</keyword>
<dbReference type="AlphaFoldDB" id="A0A088DHV9"/>
<dbReference type="GO" id="GO:0005789">
    <property type="term" value="C:endoplasmic reticulum membrane"/>
    <property type="evidence" value="ECO:0007669"/>
    <property type="project" value="UniProtKB-SubCell"/>
</dbReference>
<dbReference type="GO" id="GO:0016712">
    <property type="term" value="F:oxidoreductase activity, acting on paired donors, with incorporation or reduction of molecular oxygen, reduced flavin or flavoprotein as one donor, and incorporation of one atom of oxygen"/>
    <property type="evidence" value="ECO:0007669"/>
    <property type="project" value="TreeGrafter"/>
</dbReference>
<dbReference type="FunFam" id="1.10.630.10:FF:000238">
    <property type="entry name" value="Cytochrome P450 2A6"/>
    <property type="match status" value="1"/>
</dbReference>
<evidence type="ECO:0000256" key="15">
    <source>
        <dbReference type="RuleBase" id="RU000461"/>
    </source>
</evidence>
<reference evidence="16" key="2">
    <citation type="journal article" date="2014" name="Aquat. Toxicol.">
        <title>Crude oil exposure results in oxidative stress-mediated dysfunctional development and reproduction in the copepod Tigriopus japonicus and modulates expression of cytochrome P450 (CYP) genes.</title>
        <authorList>
            <person name="Han J."/>
            <person name="Won E.J."/>
            <person name="Hwang D.S."/>
            <person name="Shin K.H."/>
            <person name="Lee Y.S."/>
            <person name="Leung K.M."/>
            <person name="Lee S.J."/>
            <person name="Lee J.S."/>
        </authorList>
    </citation>
    <scope>NUCLEOTIDE SEQUENCE</scope>
</reference>
<dbReference type="GO" id="GO:0006082">
    <property type="term" value="P:organic acid metabolic process"/>
    <property type="evidence" value="ECO:0007669"/>
    <property type="project" value="TreeGrafter"/>
</dbReference>
<dbReference type="EMBL" id="KF639975">
    <property type="protein sequence ID" value="AIL94129.1"/>
    <property type="molecule type" value="mRNA"/>
</dbReference>
<dbReference type="PROSITE" id="PS00086">
    <property type="entry name" value="CYTOCHROME_P450"/>
    <property type="match status" value="1"/>
</dbReference>
<evidence type="ECO:0000256" key="11">
    <source>
        <dbReference type="ARBA" id="ARBA00023004"/>
    </source>
</evidence>
<comment type="similarity">
    <text evidence="5 15">Belongs to the cytochrome P450 family.</text>
</comment>
<feature type="binding site" description="axial binding residue" evidence="14">
    <location>
        <position position="441"/>
    </location>
    <ligand>
        <name>heme</name>
        <dbReference type="ChEBI" id="CHEBI:30413"/>
    </ligand>
    <ligandPart>
        <name>Fe</name>
        <dbReference type="ChEBI" id="CHEBI:18248"/>
    </ligandPart>
</feature>
<dbReference type="Gene3D" id="1.10.630.10">
    <property type="entry name" value="Cytochrome P450"/>
    <property type="match status" value="1"/>
</dbReference>
<evidence type="ECO:0000313" key="16">
    <source>
        <dbReference type="EMBL" id="AIL94129.1"/>
    </source>
</evidence>
<evidence type="ECO:0000256" key="8">
    <source>
        <dbReference type="ARBA" id="ARBA00022824"/>
    </source>
</evidence>
<keyword evidence="10 15" id="KW-0560">Oxidoreductase</keyword>
<dbReference type="InterPro" id="IPR001128">
    <property type="entry name" value="Cyt_P450"/>
</dbReference>
<dbReference type="GO" id="GO:0005506">
    <property type="term" value="F:iron ion binding"/>
    <property type="evidence" value="ECO:0007669"/>
    <property type="project" value="InterPro"/>
</dbReference>
<evidence type="ECO:0000256" key="3">
    <source>
        <dbReference type="ARBA" id="ARBA00004174"/>
    </source>
</evidence>
<gene>
    <name evidence="16" type="primary">CYP3032B1</name>
</gene>
<dbReference type="GO" id="GO:0008395">
    <property type="term" value="F:steroid hydroxylase activity"/>
    <property type="evidence" value="ECO:0007669"/>
    <property type="project" value="TreeGrafter"/>
</dbReference>
<organism evidence="16">
    <name type="scientific">Tigriopus japonicus</name>
    <name type="common">Copepod</name>
    <dbReference type="NCBI Taxonomy" id="158387"/>
    <lineage>
        <taxon>Eukaryota</taxon>
        <taxon>Metazoa</taxon>
        <taxon>Ecdysozoa</taxon>
        <taxon>Arthropoda</taxon>
        <taxon>Crustacea</taxon>
        <taxon>Multicrustacea</taxon>
        <taxon>Hexanauplia</taxon>
        <taxon>Copepoda</taxon>
        <taxon>Harpacticoida</taxon>
        <taxon>Harpacticidae</taxon>
        <taxon>Tigriopus</taxon>
    </lineage>
</organism>
<keyword evidence="13" id="KW-0472">Membrane</keyword>
<evidence type="ECO:0000256" key="5">
    <source>
        <dbReference type="ARBA" id="ARBA00010617"/>
    </source>
</evidence>
<evidence type="ECO:0000256" key="14">
    <source>
        <dbReference type="PIRSR" id="PIRSR602401-1"/>
    </source>
</evidence>
<keyword evidence="11 14" id="KW-0408">Iron</keyword>
<evidence type="ECO:0000256" key="1">
    <source>
        <dbReference type="ARBA" id="ARBA00001971"/>
    </source>
</evidence>
<evidence type="ECO:0000256" key="12">
    <source>
        <dbReference type="ARBA" id="ARBA00023033"/>
    </source>
</evidence>
<reference evidence="16" key="1">
    <citation type="submission" date="2013-09" db="EMBL/GenBank/DDBJ databases">
        <authorList>
            <person name="Lee J.-S."/>
        </authorList>
    </citation>
    <scope>NUCLEOTIDE SEQUENCE</scope>
</reference>
<evidence type="ECO:0000256" key="2">
    <source>
        <dbReference type="ARBA" id="ARBA00003690"/>
    </source>
</evidence>
<evidence type="ECO:0000256" key="4">
    <source>
        <dbReference type="ARBA" id="ARBA00004406"/>
    </source>
</evidence>
<comment type="subcellular location">
    <subcellularLocation>
        <location evidence="4">Endoplasmic reticulum membrane</location>
        <topology evidence="4">Peripheral membrane protein</topology>
    </subcellularLocation>
    <subcellularLocation>
        <location evidence="3">Microsome membrane</location>
        <topology evidence="3">Peripheral membrane protein</topology>
    </subcellularLocation>
</comment>
<dbReference type="PRINTS" id="PR00385">
    <property type="entry name" value="P450"/>
</dbReference>
<evidence type="ECO:0000256" key="7">
    <source>
        <dbReference type="ARBA" id="ARBA00022723"/>
    </source>
</evidence>
<evidence type="ECO:0000256" key="6">
    <source>
        <dbReference type="ARBA" id="ARBA00022617"/>
    </source>
</evidence>
<protein>
    <submittedName>
        <fullName evidence="16">Cytochrome P450 CYP3032B1</fullName>
    </submittedName>
</protein>
<name>A0A088DHV9_TIGJA</name>
<evidence type="ECO:0000256" key="10">
    <source>
        <dbReference type="ARBA" id="ARBA00023002"/>
    </source>
</evidence>
<dbReference type="InterPro" id="IPR017972">
    <property type="entry name" value="Cyt_P450_CS"/>
</dbReference>
<comment type="cofactor">
    <cofactor evidence="1 14">
        <name>heme</name>
        <dbReference type="ChEBI" id="CHEBI:30413"/>
    </cofactor>
</comment>
<dbReference type="SUPFAM" id="SSF48264">
    <property type="entry name" value="Cytochrome P450"/>
    <property type="match status" value="1"/>
</dbReference>
<dbReference type="PANTHER" id="PTHR24300:SF376">
    <property type="entry name" value="CYTOCHROME P450 15A1"/>
    <property type="match status" value="1"/>
</dbReference>
<dbReference type="Pfam" id="PF00067">
    <property type="entry name" value="p450"/>
    <property type="match status" value="1"/>
</dbReference>
<dbReference type="InterPro" id="IPR036396">
    <property type="entry name" value="Cyt_P450_sf"/>
</dbReference>
<comment type="function">
    <text evidence="2">May be involved in the metabolism of insect hormones and in the breakdown of synthetic insecticides.</text>
</comment>
<dbReference type="InterPro" id="IPR002401">
    <property type="entry name" value="Cyt_P450_E_grp-I"/>
</dbReference>
<keyword evidence="7 14" id="KW-0479">Metal-binding</keyword>
<dbReference type="GO" id="GO:0020037">
    <property type="term" value="F:heme binding"/>
    <property type="evidence" value="ECO:0007669"/>
    <property type="project" value="InterPro"/>
</dbReference>
<keyword evidence="6 14" id="KW-0349">Heme</keyword>
<dbReference type="InterPro" id="IPR050182">
    <property type="entry name" value="Cytochrome_P450_fam2"/>
</dbReference>
<dbReference type="PANTHER" id="PTHR24300">
    <property type="entry name" value="CYTOCHROME P450 508A4-RELATED"/>
    <property type="match status" value="1"/>
</dbReference>
<keyword evidence="12 15" id="KW-0503">Monooxygenase</keyword>